<organism evidence="3 4">
    <name type="scientific">Allomyces macrogynus (strain ATCC 38327)</name>
    <name type="common">Allomyces javanicus var. macrogynus</name>
    <dbReference type="NCBI Taxonomy" id="578462"/>
    <lineage>
        <taxon>Eukaryota</taxon>
        <taxon>Fungi</taxon>
        <taxon>Fungi incertae sedis</taxon>
        <taxon>Blastocladiomycota</taxon>
        <taxon>Blastocladiomycetes</taxon>
        <taxon>Blastocladiales</taxon>
        <taxon>Blastocladiaceae</taxon>
        <taxon>Allomyces</taxon>
    </lineage>
</organism>
<keyword evidence="1" id="KW-1133">Transmembrane helix</keyword>
<sequence length="498" mass="53773">MTAPPSIDKRRDSELAALAQEVAPTRPRSGSCPAAALHHDDHTVVHVDDDRPVTVCTEVTPLLASSGRAIDDAACETSPLPAAGKRVPALDLLRGLIIVAMSLDHARKYLCHYSLTEEAWDVVLPDYGSSLALFAVRSVTHLAAPGFFFLMGVGAVLLAKSRLEHPTRPWSKLAVVQHGLVRGGILVALALTLLNDGIMFRGANPSDKDLAGVRVSLGVLFALGVNMALALALVTVTYHWPRRFVVATLVALAWAIPAVTEVMLLWCRREGTDGHVPSAVWLLMVSIVPQTTGFLQVVYPVVPWLAPTLWGVAYGLGTIHVAPRRFPRLNALLGVLLLACFALVRALDGFGNISTASIPTPSTFSTRLIALLTVVKYPPSLAFLAATLGLVHLLLAVCLHPITAKRLAADSAPFTVSWAMRSLARILIAYGQSSLFFYLVHVPLFFFTGILVKRTRGGVGLLGLMPWWIGGLAVLAVLCARYARFKHATLPTSWWRFL</sequence>
<dbReference type="PANTHER" id="PTHR40407">
    <property type="entry name" value="MEMBRANE PROTEIN-LIKE PROTEIN"/>
    <property type="match status" value="1"/>
</dbReference>
<dbReference type="AlphaFoldDB" id="A0A0L0SY47"/>
<dbReference type="PANTHER" id="PTHR40407:SF1">
    <property type="entry name" value="HEPARAN-ALPHA-GLUCOSAMINIDE N-ACETYLTRANSFERASE CATALYTIC DOMAIN-CONTAINING PROTEIN"/>
    <property type="match status" value="1"/>
</dbReference>
<feature type="transmembrane region" description="Helical" evidence="1">
    <location>
        <begin position="423"/>
        <end position="452"/>
    </location>
</feature>
<reference evidence="3 4" key="1">
    <citation type="submission" date="2009-11" db="EMBL/GenBank/DDBJ databases">
        <title>Annotation of Allomyces macrogynus ATCC 38327.</title>
        <authorList>
            <consortium name="The Broad Institute Genome Sequencing Platform"/>
            <person name="Russ C."/>
            <person name="Cuomo C."/>
            <person name="Burger G."/>
            <person name="Gray M.W."/>
            <person name="Holland P.W.H."/>
            <person name="King N."/>
            <person name="Lang F.B.F."/>
            <person name="Roger A.J."/>
            <person name="Ruiz-Trillo I."/>
            <person name="Young S.K."/>
            <person name="Zeng Q."/>
            <person name="Gargeya S."/>
            <person name="Fitzgerald M."/>
            <person name="Haas B."/>
            <person name="Abouelleil A."/>
            <person name="Alvarado L."/>
            <person name="Arachchi H.M."/>
            <person name="Berlin A."/>
            <person name="Chapman S.B."/>
            <person name="Gearin G."/>
            <person name="Goldberg J."/>
            <person name="Griggs A."/>
            <person name="Gujja S."/>
            <person name="Hansen M."/>
            <person name="Heiman D."/>
            <person name="Howarth C."/>
            <person name="Larimer J."/>
            <person name="Lui A."/>
            <person name="MacDonald P.J.P."/>
            <person name="McCowen C."/>
            <person name="Montmayeur A."/>
            <person name="Murphy C."/>
            <person name="Neiman D."/>
            <person name="Pearson M."/>
            <person name="Priest M."/>
            <person name="Roberts A."/>
            <person name="Saif S."/>
            <person name="Shea T."/>
            <person name="Sisk P."/>
            <person name="Stolte C."/>
            <person name="Sykes S."/>
            <person name="Wortman J."/>
            <person name="Nusbaum C."/>
            <person name="Birren B."/>
        </authorList>
    </citation>
    <scope>NUCLEOTIDE SEQUENCE [LARGE SCALE GENOMIC DNA]</scope>
    <source>
        <strain evidence="3 4">ATCC 38327</strain>
    </source>
</reference>
<feature type="transmembrane region" description="Helical" evidence="1">
    <location>
        <begin position="304"/>
        <end position="322"/>
    </location>
</feature>
<feature type="transmembrane region" description="Helical" evidence="1">
    <location>
        <begin position="139"/>
        <end position="159"/>
    </location>
</feature>
<dbReference type="eggNOG" id="ENOG502S1A4">
    <property type="taxonomic scope" value="Eukaryota"/>
</dbReference>
<evidence type="ECO:0000256" key="1">
    <source>
        <dbReference type="SAM" id="Phobius"/>
    </source>
</evidence>
<dbReference type="Pfam" id="PF07786">
    <property type="entry name" value="HGSNAT_cat"/>
    <property type="match status" value="1"/>
</dbReference>
<dbReference type="Proteomes" id="UP000054350">
    <property type="component" value="Unassembled WGS sequence"/>
</dbReference>
<dbReference type="VEuPathDB" id="FungiDB:AMAG_11893"/>
<keyword evidence="1" id="KW-0472">Membrane</keyword>
<feature type="domain" description="Heparan-alpha-glucosaminide N-acetyltransferase catalytic" evidence="2">
    <location>
        <begin position="86"/>
        <end position="320"/>
    </location>
</feature>
<name>A0A0L0SY47_ALLM3</name>
<accession>A0A0L0SY47</accession>
<protein>
    <recommendedName>
        <fullName evidence="2">Heparan-alpha-glucosaminide N-acetyltransferase catalytic domain-containing protein</fullName>
    </recommendedName>
</protein>
<dbReference type="InterPro" id="IPR012429">
    <property type="entry name" value="HGSNAT_cat"/>
</dbReference>
<dbReference type="EMBL" id="GG745353">
    <property type="protein sequence ID" value="KNE67432.1"/>
    <property type="molecule type" value="Genomic_DNA"/>
</dbReference>
<keyword evidence="4" id="KW-1185">Reference proteome</keyword>
<dbReference type="OrthoDB" id="2505607at2759"/>
<feature type="transmembrane region" description="Helical" evidence="1">
    <location>
        <begin position="212"/>
        <end position="238"/>
    </location>
</feature>
<reference evidence="4" key="2">
    <citation type="submission" date="2009-11" db="EMBL/GenBank/DDBJ databases">
        <title>The Genome Sequence of Allomyces macrogynus strain ATCC 38327.</title>
        <authorList>
            <consortium name="The Broad Institute Genome Sequencing Platform"/>
            <person name="Russ C."/>
            <person name="Cuomo C."/>
            <person name="Shea T."/>
            <person name="Young S.K."/>
            <person name="Zeng Q."/>
            <person name="Koehrsen M."/>
            <person name="Haas B."/>
            <person name="Borodovsky M."/>
            <person name="Guigo R."/>
            <person name="Alvarado L."/>
            <person name="Berlin A."/>
            <person name="Borenstein D."/>
            <person name="Chen Z."/>
            <person name="Engels R."/>
            <person name="Freedman E."/>
            <person name="Gellesch M."/>
            <person name="Goldberg J."/>
            <person name="Griggs A."/>
            <person name="Gujja S."/>
            <person name="Heiman D."/>
            <person name="Hepburn T."/>
            <person name="Howarth C."/>
            <person name="Jen D."/>
            <person name="Larson L."/>
            <person name="Lewis B."/>
            <person name="Mehta T."/>
            <person name="Park D."/>
            <person name="Pearson M."/>
            <person name="Roberts A."/>
            <person name="Saif S."/>
            <person name="Shenoy N."/>
            <person name="Sisk P."/>
            <person name="Stolte C."/>
            <person name="Sykes S."/>
            <person name="Walk T."/>
            <person name="White J."/>
            <person name="Yandava C."/>
            <person name="Burger G."/>
            <person name="Gray M.W."/>
            <person name="Holland P.W.H."/>
            <person name="King N."/>
            <person name="Lang F.B.F."/>
            <person name="Roger A.J."/>
            <person name="Ruiz-Trillo I."/>
            <person name="Lander E."/>
            <person name="Nusbaum C."/>
        </authorList>
    </citation>
    <scope>NUCLEOTIDE SEQUENCE [LARGE SCALE GENOMIC DNA]</scope>
    <source>
        <strain evidence="4">ATCC 38327</strain>
    </source>
</reference>
<feature type="transmembrane region" description="Helical" evidence="1">
    <location>
        <begin position="381"/>
        <end position="402"/>
    </location>
</feature>
<proteinExistence type="predicted"/>
<evidence type="ECO:0000259" key="2">
    <source>
        <dbReference type="Pfam" id="PF07786"/>
    </source>
</evidence>
<dbReference type="STRING" id="578462.A0A0L0SY47"/>
<evidence type="ECO:0000313" key="4">
    <source>
        <dbReference type="Proteomes" id="UP000054350"/>
    </source>
</evidence>
<feature type="transmembrane region" description="Helical" evidence="1">
    <location>
        <begin position="179"/>
        <end position="200"/>
    </location>
</feature>
<feature type="transmembrane region" description="Helical" evidence="1">
    <location>
        <begin position="464"/>
        <end position="483"/>
    </location>
</feature>
<feature type="transmembrane region" description="Helical" evidence="1">
    <location>
        <begin position="244"/>
        <end position="267"/>
    </location>
</feature>
<gene>
    <name evidence="3" type="ORF">AMAG_11893</name>
</gene>
<feature type="transmembrane region" description="Helical" evidence="1">
    <location>
        <begin position="329"/>
        <end position="347"/>
    </location>
</feature>
<evidence type="ECO:0000313" key="3">
    <source>
        <dbReference type="EMBL" id="KNE67432.1"/>
    </source>
</evidence>
<keyword evidence="1" id="KW-0812">Transmembrane</keyword>
<dbReference type="OMA" id="WTFQLPP"/>